<dbReference type="AlphaFoldDB" id="A0AAD5L6L6"/>
<evidence type="ECO:0000256" key="6">
    <source>
        <dbReference type="ARBA" id="ARBA00022833"/>
    </source>
</evidence>
<dbReference type="GO" id="GO:0000122">
    <property type="term" value="P:negative regulation of transcription by RNA polymerase II"/>
    <property type="evidence" value="ECO:0007669"/>
    <property type="project" value="UniProtKB-ARBA"/>
</dbReference>
<accession>A0AAD5L6L6</accession>
<feature type="domain" description="C2H2-type" evidence="13">
    <location>
        <begin position="336"/>
        <end position="364"/>
    </location>
</feature>
<dbReference type="FunFam" id="3.30.160.60:FF:002343">
    <property type="entry name" value="Zinc finger protein 33A"/>
    <property type="match status" value="1"/>
</dbReference>
<dbReference type="FunFam" id="3.30.160.60:FF:000065">
    <property type="entry name" value="B-cell CLL/lymphoma 6, member B"/>
    <property type="match status" value="1"/>
</dbReference>
<feature type="domain" description="C2H2-type" evidence="13">
    <location>
        <begin position="524"/>
        <end position="551"/>
    </location>
</feature>
<evidence type="ECO:0000256" key="10">
    <source>
        <dbReference type="ARBA" id="ARBA00023242"/>
    </source>
</evidence>
<keyword evidence="10" id="KW-0539">Nucleus</keyword>
<dbReference type="Pfam" id="PF00096">
    <property type="entry name" value="zf-C2H2"/>
    <property type="match status" value="10"/>
</dbReference>
<dbReference type="PANTHER" id="PTHR24384">
    <property type="entry name" value="FINGER PUTATIVE TRANSCRIPTION FACTOR FAMILY-RELATED"/>
    <property type="match status" value="1"/>
</dbReference>
<dbReference type="GO" id="GO:0000981">
    <property type="term" value="F:DNA-binding transcription factor activity, RNA polymerase II-specific"/>
    <property type="evidence" value="ECO:0007669"/>
    <property type="project" value="TreeGrafter"/>
</dbReference>
<gene>
    <name evidence="14" type="ORF">GHT06_022355</name>
</gene>
<sequence length="642" mass="72561">MDKQSEIKLNGDEVTAVSNNDGENTTIFIQVRRSQRKSKKKSDPSFIGDEKVQDLRADEDPVIFEVCEVSGEVKGDNNPEKEGEIQEEATITMTADEIPEENLVGEDGNEDGDEDVDWEAFNKEYPELSETEQKGKYGCKDCSKSFHHKNDLVRHMNIHNGTKPYTCETCGKTFLRSDYLRLHVIKHQGIKPLKCDLCERRFYDRSNLRQHMRTHTGEKPAMCPYCPHRCSQLSDMRKHLTIHTKEKAFQCDTCGKTFSLKTGLVAHQRLHTGERPFACEYCPKRFRDHTSMRRHRRIHTGDKPFLCTQCGKTFTQVANMKRHMLTHTTESKGRLYPCPFCGVELASKSDVRSHVAKEHEQKKESQQQTKAAGSLVVEDGQDAESKNEFGTVYSNEDQSSKTNDEGDEAHVCNLCGKTFPLDASLQEHVRTHLNASSKDFQCETCGKTFCQASSLKAHQLVHSGLKPHTCNVCQASFRKTHHLRRHYLVHTGERPYQCDFCDRTFTSSGNLNKHRAIHLGEKNFECEFCSKKFTQSSNLSKHRAIHLRQQAVVEENGQSVDAILGATSSATVAKRGRAGKKKNSESLVDKPLATTVDELQQEEAEGHAAVLHIVGTADETQNDHEAEVSYVTLSDGDIIIEI</sequence>
<keyword evidence="6" id="KW-0862">Zinc</keyword>
<keyword evidence="8" id="KW-0238">DNA-binding</keyword>
<feature type="domain" description="C2H2-type" evidence="13">
    <location>
        <begin position="410"/>
        <end position="437"/>
    </location>
</feature>
<dbReference type="PROSITE" id="PS00028">
    <property type="entry name" value="ZINC_FINGER_C2H2_1"/>
    <property type="match status" value="12"/>
</dbReference>
<keyword evidence="4" id="KW-0677">Repeat</keyword>
<reference evidence="14 15" key="1">
    <citation type="submission" date="2022-05" db="EMBL/GenBank/DDBJ databases">
        <title>A multi-omics perspective on studying reproductive biology in Daphnia sinensis.</title>
        <authorList>
            <person name="Jia J."/>
        </authorList>
    </citation>
    <scope>NUCLEOTIDE SEQUENCE [LARGE SCALE GENOMIC DNA]</scope>
    <source>
        <strain evidence="14 15">WSL</strain>
    </source>
</reference>
<comment type="subcellular location">
    <subcellularLocation>
        <location evidence="1">Nucleus</location>
    </subcellularLocation>
</comment>
<evidence type="ECO:0000256" key="12">
    <source>
        <dbReference type="SAM" id="MobiDB-lite"/>
    </source>
</evidence>
<feature type="domain" description="C2H2-type" evidence="13">
    <location>
        <begin position="496"/>
        <end position="523"/>
    </location>
</feature>
<comment type="similarity">
    <text evidence="2">Belongs to the krueppel C2H2-type zinc-finger protein family.</text>
</comment>
<dbReference type="FunFam" id="3.30.160.60:FF:000145">
    <property type="entry name" value="Zinc finger protein 574"/>
    <property type="match status" value="1"/>
</dbReference>
<keyword evidence="9" id="KW-0804">Transcription</keyword>
<keyword evidence="15" id="KW-1185">Reference proteome</keyword>
<feature type="domain" description="C2H2-type" evidence="13">
    <location>
        <begin position="440"/>
        <end position="467"/>
    </location>
</feature>
<feature type="compositionally biased region" description="Polar residues" evidence="12">
    <location>
        <begin position="16"/>
        <end position="28"/>
    </location>
</feature>
<evidence type="ECO:0000256" key="2">
    <source>
        <dbReference type="ARBA" id="ARBA00006991"/>
    </source>
</evidence>
<feature type="domain" description="C2H2-type" evidence="13">
    <location>
        <begin position="165"/>
        <end position="192"/>
    </location>
</feature>
<dbReference type="FunFam" id="3.30.160.60:FF:000870">
    <property type="entry name" value="zinc finger protein 197 isoform X1"/>
    <property type="match status" value="1"/>
</dbReference>
<dbReference type="InterPro" id="IPR013087">
    <property type="entry name" value="Znf_C2H2_type"/>
</dbReference>
<dbReference type="FunFam" id="3.30.160.60:FF:000624">
    <property type="entry name" value="zinc finger protein 697"/>
    <property type="match status" value="1"/>
</dbReference>
<evidence type="ECO:0000256" key="5">
    <source>
        <dbReference type="ARBA" id="ARBA00022771"/>
    </source>
</evidence>
<proteinExistence type="inferred from homology"/>
<evidence type="ECO:0000256" key="8">
    <source>
        <dbReference type="ARBA" id="ARBA00023125"/>
    </source>
</evidence>
<feature type="domain" description="C2H2-type" evidence="13">
    <location>
        <begin position="137"/>
        <end position="164"/>
    </location>
</feature>
<feature type="domain" description="C2H2-type" evidence="13">
    <location>
        <begin position="221"/>
        <end position="248"/>
    </location>
</feature>
<feature type="domain" description="C2H2-type" evidence="13">
    <location>
        <begin position="305"/>
        <end position="332"/>
    </location>
</feature>
<keyword evidence="7" id="KW-0805">Transcription regulation</keyword>
<feature type="region of interest" description="Disordered" evidence="12">
    <location>
        <begin position="352"/>
        <end position="381"/>
    </location>
</feature>
<feature type="domain" description="C2H2-type" evidence="13">
    <location>
        <begin position="277"/>
        <end position="304"/>
    </location>
</feature>
<evidence type="ECO:0000256" key="7">
    <source>
        <dbReference type="ARBA" id="ARBA00023015"/>
    </source>
</evidence>
<evidence type="ECO:0000313" key="15">
    <source>
        <dbReference type="Proteomes" id="UP000820818"/>
    </source>
</evidence>
<dbReference type="PANTHER" id="PTHR24384:SF189">
    <property type="entry name" value="C2H2-TYPE DOMAIN-CONTAINING PROTEIN-RELATED"/>
    <property type="match status" value="1"/>
</dbReference>
<dbReference type="GO" id="GO:0045595">
    <property type="term" value="P:regulation of cell differentiation"/>
    <property type="evidence" value="ECO:0007669"/>
    <property type="project" value="UniProtKB-ARBA"/>
</dbReference>
<keyword evidence="5 11" id="KW-0863">Zinc-finger</keyword>
<dbReference type="GO" id="GO:0005634">
    <property type="term" value="C:nucleus"/>
    <property type="evidence" value="ECO:0007669"/>
    <property type="project" value="UniProtKB-SubCell"/>
</dbReference>
<dbReference type="Proteomes" id="UP000820818">
    <property type="component" value="Linkage Group LG10"/>
</dbReference>
<evidence type="ECO:0000256" key="9">
    <source>
        <dbReference type="ARBA" id="ARBA00023163"/>
    </source>
</evidence>
<feature type="domain" description="C2H2-type" evidence="13">
    <location>
        <begin position="193"/>
        <end position="220"/>
    </location>
</feature>
<feature type="domain" description="C2H2-type" evidence="13">
    <location>
        <begin position="468"/>
        <end position="495"/>
    </location>
</feature>
<comment type="caution">
    <text evidence="14">The sequence shown here is derived from an EMBL/GenBank/DDBJ whole genome shotgun (WGS) entry which is preliminary data.</text>
</comment>
<evidence type="ECO:0000256" key="3">
    <source>
        <dbReference type="ARBA" id="ARBA00022723"/>
    </source>
</evidence>
<evidence type="ECO:0000256" key="11">
    <source>
        <dbReference type="PROSITE-ProRule" id="PRU00042"/>
    </source>
</evidence>
<dbReference type="FunFam" id="3.30.160.60:FF:000151">
    <property type="entry name" value="Zinc finger and SCAN domain-containing 21"/>
    <property type="match status" value="1"/>
</dbReference>
<dbReference type="FunFam" id="3.30.160.60:FF:000557">
    <property type="entry name" value="zinc finger and SCAN domain-containing protein 29"/>
    <property type="match status" value="1"/>
</dbReference>
<feature type="region of interest" description="Disordered" evidence="12">
    <location>
        <begin position="1"/>
        <end position="54"/>
    </location>
</feature>
<feature type="compositionally biased region" description="Basic and acidic residues" evidence="12">
    <location>
        <begin position="1"/>
        <end position="11"/>
    </location>
</feature>
<keyword evidence="3" id="KW-0479">Metal-binding</keyword>
<evidence type="ECO:0000259" key="13">
    <source>
        <dbReference type="PROSITE" id="PS50157"/>
    </source>
</evidence>
<organism evidence="14 15">
    <name type="scientific">Daphnia sinensis</name>
    <dbReference type="NCBI Taxonomy" id="1820382"/>
    <lineage>
        <taxon>Eukaryota</taxon>
        <taxon>Metazoa</taxon>
        <taxon>Ecdysozoa</taxon>
        <taxon>Arthropoda</taxon>
        <taxon>Crustacea</taxon>
        <taxon>Branchiopoda</taxon>
        <taxon>Diplostraca</taxon>
        <taxon>Cladocera</taxon>
        <taxon>Anomopoda</taxon>
        <taxon>Daphniidae</taxon>
        <taxon>Daphnia</taxon>
        <taxon>Daphnia similis group</taxon>
    </lineage>
</organism>
<dbReference type="SMART" id="SM00355">
    <property type="entry name" value="ZnF_C2H2"/>
    <property type="match status" value="13"/>
</dbReference>
<dbReference type="EMBL" id="WJBH02000010">
    <property type="protein sequence ID" value="KAI9552018.1"/>
    <property type="molecule type" value="Genomic_DNA"/>
</dbReference>
<dbReference type="PROSITE" id="PS50157">
    <property type="entry name" value="ZINC_FINGER_C2H2_2"/>
    <property type="match status" value="13"/>
</dbReference>
<dbReference type="GO" id="GO:0008270">
    <property type="term" value="F:zinc ion binding"/>
    <property type="evidence" value="ECO:0007669"/>
    <property type="project" value="UniProtKB-KW"/>
</dbReference>
<evidence type="ECO:0000313" key="14">
    <source>
        <dbReference type="EMBL" id="KAI9552018.1"/>
    </source>
</evidence>
<evidence type="ECO:0000256" key="4">
    <source>
        <dbReference type="ARBA" id="ARBA00022737"/>
    </source>
</evidence>
<feature type="domain" description="C2H2-type" evidence="13">
    <location>
        <begin position="249"/>
        <end position="276"/>
    </location>
</feature>
<feature type="compositionally biased region" description="Basic and acidic residues" evidence="12">
    <location>
        <begin position="352"/>
        <end position="365"/>
    </location>
</feature>
<protein>
    <recommendedName>
        <fullName evidence="13">C2H2-type domain-containing protein</fullName>
    </recommendedName>
</protein>
<dbReference type="InterPro" id="IPR050752">
    <property type="entry name" value="C2H2-ZF_domain"/>
</dbReference>
<dbReference type="FunFam" id="3.30.160.60:FF:000325">
    <property type="entry name" value="ZFP90 zinc finger protein"/>
    <property type="match status" value="1"/>
</dbReference>
<dbReference type="SUPFAM" id="SSF57667">
    <property type="entry name" value="beta-beta-alpha zinc fingers"/>
    <property type="match status" value="7"/>
</dbReference>
<name>A0AAD5L6L6_9CRUS</name>
<dbReference type="GO" id="GO:0000978">
    <property type="term" value="F:RNA polymerase II cis-regulatory region sequence-specific DNA binding"/>
    <property type="evidence" value="ECO:0007669"/>
    <property type="project" value="TreeGrafter"/>
</dbReference>
<evidence type="ECO:0000256" key="1">
    <source>
        <dbReference type="ARBA" id="ARBA00004123"/>
    </source>
</evidence>
<dbReference type="FunFam" id="3.30.160.60:FF:000912">
    <property type="entry name" value="Zinc finger protein 660"/>
    <property type="match status" value="1"/>
</dbReference>
<dbReference type="Gene3D" id="3.30.160.60">
    <property type="entry name" value="Classic Zinc Finger"/>
    <property type="match status" value="12"/>
</dbReference>
<dbReference type="InterPro" id="IPR036236">
    <property type="entry name" value="Znf_C2H2_sf"/>
</dbReference>